<sequence length="128" mass="14812">MKKVSVLFITFFAVFLMSGCNNQPTIKSEEKLVIEQLTKTEGQYEQINEITDKKEIKKVLAFFKKAEWISASDKSTYPKIKMNDYYGLWVMSDNALKVRIDSLNQNTVLSKKDSNELYQLIIGEKLSE</sequence>
<dbReference type="RefSeq" id="WP_053402511.1">
    <property type="nucleotide sequence ID" value="NZ_JAMAUM010000010.1"/>
</dbReference>
<dbReference type="PATRIC" id="fig|284581.3.peg.2768"/>
<evidence type="ECO:0000313" key="2">
    <source>
        <dbReference type="EMBL" id="KOO42713.1"/>
    </source>
</evidence>
<dbReference type="PROSITE" id="PS51257">
    <property type="entry name" value="PROKAR_LIPOPROTEIN"/>
    <property type="match status" value="1"/>
</dbReference>
<keyword evidence="1" id="KW-0732">Signal</keyword>
<dbReference type="OrthoDB" id="1911879at2"/>
<feature type="chain" id="PRO_5038639968" description="Lipoprotein" evidence="1">
    <location>
        <begin position="23"/>
        <end position="128"/>
    </location>
</feature>
<dbReference type="STRING" id="284581.AMD01_16330"/>
<comment type="caution">
    <text evidence="2">The sequence shown here is derived from an EMBL/GenBank/DDBJ whole genome shotgun (WGS) entry which is preliminary data.</text>
</comment>
<accession>A0A0M0KWE9</accession>
<proteinExistence type="predicted"/>
<name>A0A0M0KWE9_9BACI</name>
<evidence type="ECO:0000256" key="1">
    <source>
        <dbReference type="SAM" id="SignalP"/>
    </source>
</evidence>
<keyword evidence="3" id="KW-1185">Reference proteome</keyword>
<dbReference type="AlphaFoldDB" id="A0A0M0KWE9"/>
<dbReference type="EMBL" id="LILC01000023">
    <property type="protein sequence ID" value="KOO42713.1"/>
    <property type="molecule type" value="Genomic_DNA"/>
</dbReference>
<evidence type="ECO:0000313" key="3">
    <source>
        <dbReference type="Proteomes" id="UP000037558"/>
    </source>
</evidence>
<feature type="signal peptide" evidence="1">
    <location>
        <begin position="1"/>
        <end position="22"/>
    </location>
</feature>
<gene>
    <name evidence="2" type="ORF">AMD01_16330</name>
</gene>
<organism evidence="2 3">
    <name type="scientific">Priestia koreensis</name>
    <dbReference type="NCBI Taxonomy" id="284581"/>
    <lineage>
        <taxon>Bacteria</taxon>
        <taxon>Bacillati</taxon>
        <taxon>Bacillota</taxon>
        <taxon>Bacilli</taxon>
        <taxon>Bacillales</taxon>
        <taxon>Bacillaceae</taxon>
        <taxon>Priestia</taxon>
    </lineage>
</organism>
<reference evidence="3" key="1">
    <citation type="submission" date="2015-08" db="EMBL/GenBank/DDBJ databases">
        <title>Fjat-14210 dsm16467.</title>
        <authorList>
            <person name="Liu B."/>
            <person name="Wang J."/>
            <person name="Zhu Y."/>
            <person name="Liu G."/>
            <person name="Chen Q."/>
            <person name="Chen Z."/>
            <person name="Lan J."/>
            <person name="Che J."/>
            <person name="Ge C."/>
            <person name="Shi H."/>
            <person name="Pan Z."/>
            <person name="Liu X."/>
        </authorList>
    </citation>
    <scope>NUCLEOTIDE SEQUENCE [LARGE SCALE GENOMIC DNA]</scope>
    <source>
        <strain evidence="3">DSM 16467</strain>
    </source>
</reference>
<dbReference type="Proteomes" id="UP000037558">
    <property type="component" value="Unassembled WGS sequence"/>
</dbReference>
<evidence type="ECO:0008006" key="4">
    <source>
        <dbReference type="Google" id="ProtNLM"/>
    </source>
</evidence>
<protein>
    <recommendedName>
        <fullName evidence="4">Lipoprotein</fullName>
    </recommendedName>
</protein>